<dbReference type="Proteomes" id="UP000595703">
    <property type="component" value="Chromosome"/>
</dbReference>
<reference evidence="5 6" key="2">
    <citation type="journal article" date="2011" name="J. Antibiot.">
        <title>Furaquinocins I and J: novel polyketide isoprenoid hybrid compounds from Streptomyces reveromyceticus SN-593.</title>
        <authorList>
            <person name="Panthee S."/>
            <person name="Takahashi S."/>
            <person name="Takagi H."/>
            <person name="Nogawa T."/>
            <person name="Oowada E."/>
            <person name="Uramoto M."/>
            <person name="Osada H."/>
        </authorList>
    </citation>
    <scope>NUCLEOTIDE SEQUENCE [LARGE SCALE GENOMIC DNA]</scope>
    <source>
        <strain evidence="5 6">SN-593</strain>
    </source>
</reference>
<dbReference type="RefSeq" id="WP_202233570.1">
    <property type="nucleotide sequence ID" value="NZ_AP018365.1"/>
</dbReference>
<dbReference type="KEGG" id="arev:RVR_2912"/>
<name>A0A7U3UR81_9ACTN</name>
<organism evidence="5 6">
    <name type="scientific">Actinacidiphila reveromycinica</name>
    <dbReference type="NCBI Taxonomy" id="659352"/>
    <lineage>
        <taxon>Bacteria</taxon>
        <taxon>Bacillati</taxon>
        <taxon>Actinomycetota</taxon>
        <taxon>Actinomycetes</taxon>
        <taxon>Kitasatosporales</taxon>
        <taxon>Streptomycetaceae</taxon>
        <taxon>Actinacidiphila</taxon>
    </lineage>
</organism>
<keyword evidence="2" id="KW-0285">Flavoprotein</keyword>
<protein>
    <submittedName>
        <fullName evidence="5">Putative oxygenase</fullName>
    </submittedName>
</protein>
<sequence>MDAPFDAEVVVVGAGPTGLMLAGELLLAGVRVTVLDRLAEPTTESRGLGFTPRTMEVFAQRGLVDRFDGLDIPLQTTTRGHFGGLPLDFGVFPEAHPAVANLPQFHTESMLRGWVAELGCDLRRGHTVTGLADTGEAVEVTVERPGGPRVLRARYVVGCDGGRSTVRGLAGFAFPGTPATLELFLADVRGCGLRPRFIGEWLPGGVAMAAPIGDGIDRVVVCERDAPPRRRTRPVAYAEVAAGWRRLTGEDISHGEPLWVSAFGDATRLATEYRRGRVLLAGDAAHVHLPAGGLGMNTGIQDAFNLGWKLAAVVRGHAPDALLDTYHDERHAVGERLLDTTRAQGLLFLGGSVMQPLRDVLGELTGHEAVHRRLAGTVSGLGIRYPMGPGGGDARQGRPGGDPPAGGHPLLGLRMPDLEIAGGTGTTSVFALLRAARGLLLDLAHDASLRRAARPWADRVDVVAAEPAADSPLPRVDAVLVRPDGHVAWAAPGGREDLADAMTRWFGAPRAAAA</sequence>
<reference evidence="5 6" key="4">
    <citation type="journal article" date="2020" name="Sci. Rep.">
        <title>beta-carboline chemical signals induce reveromycin production through a LuxR family regulator in Streptomyces sp. SN-593.</title>
        <authorList>
            <person name="Panthee S."/>
            <person name="Kito N."/>
            <person name="Hayashi T."/>
            <person name="Shimizu T."/>
            <person name="Ishikawa J."/>
            <person name="Hamamoto H."/>
            <person name="Osada H."/>
            <person name="Takahashi S."/>
        </authorList>
    </citation>
    <scope>NUCLEOTIDE SEQUENCE [LARGE SCALE GENOMIC DNA]</scope>
    <source>
        <strain evidence="5 6">SN-593</strain>
    </source>
</reference>
<evidence type="ECO:0000256" key="1">
    <source>
        <dbReference type="ARBA" id="ARBA00001974"/>
    </source>
</evidence>
<evidence type="ECO:0000313" key="5">
    <source>
        <dbReference type="EMBL" id="BBA97256.1"/>
    </source>
</evidence>
<dbReference type="Gene3D" id="3.30.70.2450">
    <property type="match status" value="1"/>
</dbReference>
<dbReference type="AlphaFoldDB" id="A0A7U3UR81"/>
<dbReference type="GO" id="GO:0071949">
    <property type="term" value="F:FAD binding"/>
    <property type="evidence" value="ECO:0007669"/>
    <property type="project" value="InterPro"/>
</dbReference>
<gene>
    <name evidence="5" type="ORF">RVR_2912</name>
</gene>
<dbReference type="GO" id="GO:0016709">
    <property type="term" value="F:oxidoreductase activity, acting on paired donors, with incorporation or reduction of molecular oxygen, NAD(P)H as one donor, and incorporation of one atom of oxygen"/>
    <property type="evidence" value="ECO:0007669"/>
    <property type="project" value="UniProtKB-ARBA"/>
</dbReference>
<dbReference type="Pfam" id="PF21274">
    <property type="entry name" value="Rng_hyd_C"/>
    <property type="match status" value="1"/>
</dbReference>
<proteinExistence type="predicted"/>
<reference evidence="5 6" key="3">
    <citation type="journal article" date="2011" name="Nat. Chem. Biol.">
        <title>Reveromycin A biosynthesis uses RevG and RevJ for stereospecific spiroacetal formation.</title>
        <authorList>
            <person name="Takahashi S."/>
            <person name="Toyoda A."/>
            <person name="Sekiyama Y."/>
            <person name="Takagi H."/>
            <person name="Nogawa T."/>
            <person name="Uramoto M."/>
            <person name="Suzuki R."/>
            <person name="Koshino H."/>
            <person name="Kumano T."/>
            <person name="Panthee S."/>
            <person name="Dairi T."/>
            <person name="Ishikawa J."/>
            <person name="Ikeda H."/>
            <person name="Sakaki Y."/>
            <person name="Osada H."/>
        </authorList>
    </citation>
    <scope>NUCLEOTIDE SEQUENCE [LARGE SCALE GENOMIC DNA]</scope>
    <source>
        <strain evidence="5 6">SN-593</strain>
    </source>
</reference>
<dbReference type="PRINTS" id="PR00420">
    <property type="entry name" value="RNGMNOXGNASE"/>
</dbReference>
<reference evidence="5 6" key="1">
    <citation type="journal article" date="2010" name="J. Bacteriol.">
        <title>Biochemical characterization of a novel indole prenyltransferase from Streptomyces sp. SN-593.</title>
        <authorList>
            <person name="Takahashi S."/>
            <person name="Takagi H."/>
            <person name="Toyoda A."/>
            <person name="Uramoto M."/>
            <person name="Nogawa T."/>
            <person name="Ueki M."/>
            <person name="Sakaki Y."/>
            <person name="Osada H."/>
        </authorList>
    </citation>
    <scope>NUCLEOTIDE SEQUENCE [LARGE SCALE GENOMIC DNA]</scope>
    <source>
        <strain evidence="5 6">SN-593</strain>
    </source>
</reference>
<evidence type="ECO:0000313" key="6">
    <source>
        <dbReference type="Proteomes" id="UP000595703"/>
    </source>
</evidence>
<evidence type="ECO:0000259" key="4">
    <source>
        <dbReference type="Pfam" id="PF01494"/>
    </source>
</evidence>
<evidence type="ECO:0000256" key="2">
    <source>
        <dbReference type="ARBA" id="ARBA00022630"/>
    </source>
</evidence>
<feature type="domain" description="FAD-binding" evidence="4">
    <location>
        <begin position="7"/>
        <end position="340"/>
    </location>
</feature>
<accession>A0A7U3UR81</accession>
<dbReference type="Pfam" id="PF01494">
    <property type="entry name" value="FAD_binding_3"/>
    <property type="match status" value="1"/>
</dbReference>
<dbReference type="Gene3D" id="3.50.50.60">
    <property type="entry name" value="FAD/NAD(P)-binding domain"/>
    <property type="match status" value="2"/>
</dbReference>
<dbReference type="Gene3D" id="3.40.30.120">
    <property type="match status" value="1"/>
</dbReference>
<dbReference type="InterPro" id="IPR036188">
    <property type="entry name" value="FAD/NAD-bd_sf"/>
</dbReference>
<keyword evidence="6" id="KW-1185">Reference proteome</keyword>
<dbReference type="PANTHER" id="PTHR43004">
    <property type="entry name" value="TRK SYSTEM POTASSIUM UPTAKE PROTEIN"/>
    <property type="match status" value="1"/>
</dbReference>
<dbReference type="SUPFAM" id="SSF51905">
    <property type="entry name" value="FAD/NAD(P)-binding domain"/>
    <property type="match status" value="1"/>
</dbReference>
<evidence type="ECO:0000256" key="3">
    <source>
        <dbReference type="ARBA" id="ARBA00022827"/>
    </source>
</evidence>
<dbReference type="InterPro" id="IPR050641">
    <property type="entry name" value="RIFMO-like"/>
</dbReference>
<keyword evidence="3" id="KW-0274">FAD</keyword>
<dbReference type="InterPro" id="IPR002938">
    <property type="entry name" value="FAD-bd"/>
</dbReference>
<comment type="cofactor">
    <cofactor evidence="1">
        <name>FAD</name>
        <dbReference type="ChEBI" id="CHEBI:57692"/>
    </cofactor>
</comment>
<dbReference type="PANTHER" id="PTHR43004:SF19">
    <property type="entry name" value="BINDING MONOOXYGENASE, PUTATIVE (JCVI)-RELATED"/>
    <property type="match status" value="1"/>
</dbReference>
<dbReference type="EMBL" id="AP018365">
    <property type="protein sequence ID" value="BBA97256.1"/>
    <property type="molecule type" value="Genomic_DNA"/>
</dbReference>